<comment type="caution">
    <text evidence="1">The sequence shown here is derived from an EMBL/GenBank/DDBJ whole genome shotgun (WGS) entry which is preliminary data.</text>
</comment>
<evidence type="ECO:0000313" key="2">
    <source>
        <dbReference type="Proteomes" id="UP000317990"/>
    </source>
</evidence>
<sequence>MDRAMVPAGPTAPPCGEGPITAAEAVMLLLMLRNRRQTLDETYRVQLQNCHEGCTDWVNTHDQLRAATALYVKLHNTARQRLAELRPLLHEADHACHVLNNPSLGDVAYDRLYQELIQLETAHPDLVTRVDLFFHPRQIANRLGADPLTTVSSWFNDEVWPWPGKPHTYVD</sequence>
<accession>A0A524RNA0</accession>
<dbReference type="Proteomes" id="UP000317990">
    <property type="component" value="Unassembled WGS sequence"/>
</dbReference>
<protein>
    <submittedName>
        <fullName evidence="1">Uncharacterized protein</fullName>
    </submittedName>
</protein>
<reference evidence="1 2" key="1">
    <citation type="journal article" date="2019" name="mSystems">
        <title>Life at home and on the roam: Genomic adaptions reflect the dual lifestyle of an intracellular, facultative symbiont.</title>
        <authorList>
            <person name="Burgsdorf I."/>
        </authorList>
    </citation>
    <scope>NUCLEOTIDE SEQUENCE [LARGE SCALE GENOMIC DNA]</scope>
    <source>
        <strain evidence="1">277cV</strain>
    </source>
</reference>
<organism evidence="1 2">
    <name type="scientific">Aphanocapsa feldmannii 277cV</name>
    <dbReference type="NCBI Taxonomy" id="2507553"/>
    <lineage>
        <taxon>Bacteria</taxon>
        <taxon>Bacillati</taxon>
        <taxon>Cyanobacteriota</taxon>
        <taxon>Cyanophyceae</taxon>
        <taxon>Oscillatoriophycideae</taxon>
        <taxon>Chroococcales</taxon>
        <taxon>Microcystaceae</taxon>
        <taxon>Aphanocapsa</taxon>
    </lineage>
</organism>
<dbReference type="Gene3D" id="1.10.287.610">
    <property type="entry name" value="Helix hairpin bin"/>
    <property type="match status" value="1"/>
</dbReference>
<dbReference type="SUPFAM" id="SSF56091">
    <property type="entry name" value="DNA ligase/mRNA capping enzyme, catalytic domain"/>
    <property type="match status" value="1"/>
</dbReference>
<gene>
    <name evidence="1" type="ORF">ERJ67_08135</name>
</gene>
<proteinExistence type="predicted"/>
<dbReference type="EMBL" id="SRMO01000078">
    <property type="protein sequence ID" value="TGG91437.1"/>
    <property type="molecule type" value="Genomic_DNA"/>
</dbReference>
<name>A0A524RNA0_9CHRO</name>
<dbReference type="AlphaFoldDB" id="A0A524RNA0"/>
<evidence type="ECO:0000313" key="1">
    <source>
        <dbReference type="EMBL" id="TGG91437.1"/>
    </source>
</evidence>